<dbReference type="PANTHER" id="PTHR31716">
    <property type="entry name" value="PROTEIN FMC1 HOMOLOG"/>
    <property type="match status" value="1"/>
</dbReference>
<accession>A0A5N5T7I3</accession>
<dbReference type="AlphaFoldDB" id="A0A5N5T7I3"/>
<dbReference type="InterPro" id="IPR037667">
    <property type="entry name" value="FMC1_homologue"/>
</dbReference>
<dbReference type="Pfam" id="PF13233">
    <property type="entry name" value="Complex1_LYR_2"/>
    <property type="match status" value="1"/>
</dbReference>
<evidence type="ECO:0000313" key="4">
    <source>
        <dbReference type="Proteomes" id="UP000326759"/>
    </source>
</evidence>
<comment type="similarity">
    <text evidence="1">Belongs to the FMC1 family.</text>
</comment>
<evidence type="ECO:0000256" key="1">
    <source>
        <dbReference type="ARBA" id="ARBA00009058"/>
    </source>
</evidence>
<dbReference type="CDD" id="cd20271">
    <property type="entry name" value="Complex1_LYR_FMC1"/>
    <property type="match status" value="1"/>
</dbReference>
<dbReference type="GO" id="GO:0005739">
    <property type="term" value="C:mitochondrion"/>
    <property type="evidence" value="ECO:0007669"/>
    <property type="project" value="TreeGrafter"/>
</dbReference>
<evidence type="ECO:0000313" key="3">
    <source>
        <dbReference type="EMBL" id="KAB7500970.1"/>
    </source>
</evidence>
<comment type="caution">
    <text evidence="3">The sequence shown here is derived from an EMBL/GenBank/DDBJ whole genome shotgun (WGS) entry which is preliminary data.</text>
</comment>
<dbReference type="EMBL" id="SEYY01012128">
    <property type="protein sequence ID" value="KAB7500970.1"/>
    <property type="molecule type" value="Genomic_DNA"/>
</dbReference>
<reference evidence="3 4" key="1">
    <citation type="journal article" date="2019" name="PLoS Biol.">
        <title>Sex chromosomes control vertical transmission of feminizing Wolbachia symbionts in an isopod.</title>
        <authorList>
            <person name="Becking T."/>
            <person name="Chebbi M.A."/>
            <person name="Giraud I."/>
            <person name="Moumen B."/>
            <person name="Laverre T."/>
            <person name="Caubet Y."/>
            <person name="Peccoud J."/>
            <person name="Gilbert C."/>
            <person name="Cordaux R."/>
        </authorList>
    </citation>
    <scope>NUCLEOTIDE SEQUENCE [LARGE SCALE GENOMIC DNA]</scope>
    <source>
        <strain evidence="3">ANa2</strain>
        <tissue evidence="3">Whole body excluding digestive tract and cuticle</tissue>
    </source>
</reference>
<keyword evidence="4" id="KW-1185">Reference proteome</keyword>
<dbReference type="Proteomes" id="UP000326759">
    <property type="component" value="Unassembled WGS sequence"/>
</dbReference>
<sequence>MLSKPSLSILRSFIHELRHITQNGNKLRDSSLYEYVIKQFRQNNVTDLQHCREKDELAFSAQTFVTYLNSRRNLKKLHEEYHGRGERSIRDTANIVGFKLPHDPK</sequence>
<proteinExistence type="inferred from homology"/>
<name>A0A5N5T7I3_9CRUS</name>
<gene>
    <name evidence="3" type="ORF">Anas_13317</name>
</gene>
<protein>
    <recommendedName>
        <fullName evidence="2">Protein FMC1 homolog</fullName>
    </recommendedName>
</protein>
<evidence type="ECO:0000256" key="2">
    <source>
        <dbReference type="ARBA" id="ARBA00013846"/>
    </source>
</evidence>
<organism evidence="3 4">
    <name type="scientific">Armadillidium nasatum</name>
    <dbReference type="NCBI Taxonomy" id="96803"/>
    <lineage>
        <taxon>Eukaryota</taxon>
        <taxon>Metazoa</taxon>
        <taxon>Ecdysozoa</taxon>
        <taxon>Arthropoda</taxon>
        <taxon>Crustacea</taxon>
        <taxon>Multicrustacea</taxon>
        <taxon>Malacostraca</taxon>
        <taxon>Eumalacostraca</taxon>
        <taxon>Peracarida</taxon>
        <taxon>Isopoda</taxon>
        <taxon>Oniscidea</taxon>
        <taxon>Crinocheta</taxon>
        <taxon>Armadillidiidae</taxon>
        <taxon>Armadillidium</taxon>
    </lineage>
</organism>
<dbReference type="PANTHER" id="PTHR31716:SF1">
    <property type="entry name" value="PROTEIN FMC1 HOMOLOG"/>
    <property type="match status" value="1"/>
</dbReference>
<dbReference type="OrthoDB" id="551431at2759"/>